<dbReference type="EMBL" id="FMZX01000013">
    <property type="protein sequence ID" value="SDD83811.1"/>
    <property type="molecule type" value="Genomic_DNA"/>
</dbReference>
<evidence type="ECO:0000256" key="2">
    <source>
        <dbReference type="SAM" id="SignalP"/>
    </source>
</evidence>
<feature type="signal peptide" evidence="2">
    <location>
        <begin position="1"/>
        <end position="23"/>
    </location>
</feature>
<evidence type="ECO:0000313" key="4">
    <source>
        <dbReference type="Proteomes" id="UP000198925"/>
    </source>
</evidence>
<name>A0A1G6Y0L4_9PROT</name>
<evidence type="ECO:0000313" key="3">
    <source>
        <dbReference type="EMBL" id="SDD83811.1"/>
    </source>
</evidence>
<dbReference type="STRING" id="938405.SAMN02927895_04552"/>
<feature type="compositionally biased region" description="Basic and acidic residues" evidence="1">
    <location>
        <begin position="29"/>
        <end position="45"/>
    </location>
</feature>
<organism evidence="3 4">
    <name type="scientific">Belnapia rosea</name>
    <dbReference type="NCBI Taxonomy" id="938405"/>
    <lineage>
        <taxon>Bacteria</taxon>
        <taxon>Pseudomonadati</taxon>
        <taxon>Pseudomonadota</taxon>
        <taxon>Alphaproteobacteria</taxon>
        <taxon>Acetobacterales</taxon>
        <taxon>Roseomonadaceae</taxon>
        <taxon>Belnapia</taxon>
    </lineage>
</organism>
<keyword evidence="4" id="KW-1185">Reference proteome</keyword>
<feature type="chain" id="PRO_5011511891" evidence="2">
    <location>
        <begin position="24"/>
        <end position="102"/>
    </location>
</feature>
<sequence length="102" mass="11001">MRYHTPTRLLVLASLLVATPVLAQTPAERASREFNREERQDRAVDAAEAARSGLPAMPPPQVLPLETDRRSLQPGVGRPEERGALGTGGAAAPPSLEQNIQR</sequence>
<reference evidence="3 4" key="1">
    <citation type="submission" date="2016-10" db="EMBL/GenBank/DDBJ databases">
        <authorList>
            <person name="de Groot N.N."/>
        </authorList>
    </citation>
    <scope>NUCLEOTIDE SEQUENCE [LARGE SCALE GENOMIC DNA]</scope>
    <source>
        <strain evidence="3 4">CPCC 100156</strain>
    </source>
</reference>
<dbReference type="Proteomes" id="UP000198925">
    <property type="component" value="Unassembled WGS sequence"/>
</dbReference>
<proteinExistence type="predicted"/>
<keyword evidence="2" id="KW-0732">Signal</keyword>
<evidence type="ECO:0000256" key="1">
    <source>
        <dbReference type="SAM" id="MobiDB-lite"/>
    </source>
</evidence>
<gene>
    <name evidence="3" type="ORF">SAMN04487779_101352</name>
</gene>
<feature type="region of interest" description="Disordered" evidence="1">
    <location>
        <begin position="25"/>
        <end position="102"/>
    </location>
</feature>
<dbReference type="RefSeq" id="WP_090568895.1">
    <property type="nucleotide sequence ID" value="NZ_FMXZ01000017.1"/>
</dbReference>
<dbReference type="OrthoDB" id="7284477at2"/>
<dbReference type="AlphaFoldDB" id="A0A1G6Y0L4"/>
<protein>
    <submittedName>
        <fullName evidence="3">Uncharacterized protein</fullName>
    </submittedName>
</protein>
<accession>A0A1G6Y0L4</accession>